<reference evidence="2 3" key="1">
    <citation type="submission" date="2020-12" db="EMBL/GenBank/DDBJ databases">
        <title>FDA dAtabase for Regulatory Grade micrObial Sequences (FDA-ARGOS): Supporting development and validation of Infectious Disease Dx tests.</title>
        <authorList>
            <person name="Sproer C."/>
            <person name="Gronow S."/>
            <person name="Severitt S."/>
            <person name="Schroder I."/>
            <person name="Tallon L."/>
            <person name="Sadzewicz L."/>
            <person name="Zhao X."/>
            <person name="Boylan J."/>
            <person name="Ott S."/>
            <person name="Bowen H."/>
            <person name="Vavikolanu K."/>
            <person name="Mehta A."/>
            <person name="Aluvathingal J."/>
            <person name="Nadendla S."/>
            <person name="Lowell S."/>
            <person name="Myers T."/>
            <person name="Yan Y."/>
            <person name="Sichtig H."/>
        </authorList>
    </citation>
    <scope>NUCLEOTIDE SEQUENCE [LARGE SCALE GENOMIC DNA]</scope>
    <source>
        <strain evidence="2 3">FDAARGOS_910</strain>
    </source>
</reference>
<evidence type="ECO:0000313" key="2">
    <source>
        <dbReference type="EMBL" id="QPS03275.1"/>
    </source>
</evidence>
<dbReference type="Proteomes" id="UP000595107">
    <property type="component" value="Chromosome"/>
</dbReference>
<feature type="signal peptide" evidence="1">
    <location>
        <begin position="1"/>
        <end position="24"/>
    </location>
</feature>
<keyword evidence="1" id="KW-0732">Signal</keyword>
<evidence type="ECO:0000313" key="3">
    <source>
        <dbReference type="Proteomes" id="UP000595107"/>
    </source>
</evidence>
<organism evidence="2 3">
    <name type="scientific">Acinetobacter johnsonii</name>
    <dbReference type="NCBI Taxonomy" id="40214"/>
    <lineage>
        <taxon>Bacteria</taxon>
        <taxon>Pseudomonadati</taxon>
        <taxon>Pseudomonadota</taxon>
        <taxon>Gammaproteobacteria</taxon>
        <taxon>Moraxellales</taxon>
        <taxon>Moraxellaceae</taxon>
        <taxon>Acinetobacter</taxon>
    </lineage>
</organism>
<sequence length="192" mass="22041">MMNKSLALFGVLSGIVFFTPLSFAKDETFNVNKKCHDEMEWSCDVIRNTNGKKEKVYGGMKSPNIERLNQSYYHVQMSCGSPCQAHSFLSRNKQEDDATQEFIAIDTKSNCLIETDSKHNKITARQLNSKKRHTLISTQHPIFQNVPIFDIAQYTVFQGTSYFDQKGNLILLADEIDDQKKFKKIFLNPCKL</sequence>
<dbReference type="RefSeq" id="WP_017396987.1">
    <property type="nucleotide sequence ID" value="NZ_BBTB01000038.1"/>
</dbReference>
<dbReference type="AlphaFoldDB" id="A0A7T2VVW7"/>
<dbReference type="EMBL" id="CP065666">
    <property type="protein sequence ID" value="QPS03275.1"/>
    <property type="molecule type" value="Genomic_DNA"/>
</dbReference>
<feature type="chain" id="PRO_5032944267" evidence="1">
    <location>
        <begin position="25"/>
        <end position="192"/>
    </location>
</feature>
<proteinExistence type="predicted"/>
<accession>A0A7T2VVW7</accession>
<name>A0A7T2VVW7_ACIJO</name>
<protein>
    <submittedName>
        <fullName evidence="2">Uncharacterized protein</fullName>
    </submittedName>
</protein>
<gene>
    <name evidence="2" type="ORF">I6G67_13835</name>
</gene>
<evidence type="ECO:0000256" key="1">
    <source>
        <dbReference type="SAM" id="SignalP"/>
    </source>
</evidence>